<comment type="caution">
    <text evidence="2">The sequence shown here is derived from an EMBL/GenBank/DDBJ whole genome shotgun (WGS) entry which is preliminary data.</text>
</comment>
<keyword evidence="3" id="KW-1185">Reference proteome</keyword>
<evidence type="ECO:0000313" key="3">
    <source>
        <dbReference type="Proteomes" id="UP000653076"/>
    </source>
</evidence>
<dbReference type="RefSeq" id="WP_204034492.1">
    <property type="nucleotide sequence ID" value="NZ_BOPC01000025.1"/>
</dbReference>
<reference evidence="2 3" key="1">
    <citation type="submission" date="2021-01" db="EMBL/GenBank/DDBJ databases">
        <title>Whole genome shotgun sequence of Verrucosispora qiuiae NBRC 106684.</title>
        <authorList>
            <person name="Komaki H."/>
            <person name="Tamura T."/>
        </authorList>
    </citation>
    <scope>NUCLEOTIDE SEQUENCE [LARGE SCALE GENOMIC DNA]</scope>
    <source>
        <strain evidence="2 3">NBRC 106684</strain>
    </source>
</reference>
<feature type="region of interest" description="Disordered" evidence="1">
    <location>
        <begin position="1"/>
        <end position="24"/>
    </location>
</feature>
<gene>
    <name evidence="2" type="ORF">Vqi01_20610</name>
</gene>
<dbReference type="Pfam" id="PF10722">
    <property type="entry name" value="YbjN"/>
    <property type="match status" value="1"/>
</dbReference>
<feature type="compositionally biased region" description="Acidic residues" evidence="1">
    <location>
        <begin position="393"/>
        <end position="411"/>
    </location>
</feature>
<dbReference type="Proteomes" id="UP000653076">
    <property type="component" value="Unassembled WGS sequence"/>
</dbReference>
<evidence type="ECO:0000313" key="2">
    <source>
        <dbReference type="EMBL" id="GIJ26899.1"/>
    </source>
</evidence>
<evidence type="ECO:0000256" key="1">
    <source>
        <dbReference type="SAM" id="MobiDB-lite"/>
    </source>
</evidence>
<proteinExistence type="predicted"/>
<evidence type="ECO:0008006" key="4">
    <source>
        <dbReference type="Google" id="ProtNLM"/>
    </source>
</evidence>
<sequence>MTGQPGGRGLDEFGWPGWLGGRRRPERDGRALAEELADARDSPDGEARSVELERIAARADATGDDRSALEARLALIETYLLHGKRWRLVEPVRRCLVAVERRPDLLPPGGRDQLSRYQRYAVEALLGSPRVGLDQARTLLDDLEAGGATAVAELRCRIADHLGDEPAARSWYERWVAAGSEPADGCADCAAVRRADLLAGWGDWQAALDELAGAGRGDCTEAPERGLAAAMLPLLRAGEPERAAAAHVRAHRRHRHERGAFPYLAAHLRFCALAGHPARGLDLLATQLPKLDHADDELSAMEFAAAAALVCAVAAAAGLGGQMVHRPGYAARPAADLDVEALGAVLLDLATGLAGSFDARNGTGHQSGRIASWLAERALAERALADPVPLPSEEPDDVGPTDDGTVDDPPDDVPVPLSLALITAALDRRGDRYVVDAADTVVGRWGEALIQVRRAGERGEILHVRTVASRRLPADRRAEAYAFCNSWNHDRLLPAAYVHEAGGELVLAGNVSTDLSHGVAPIQLDVLLEAAVRTGSAYADAVAALP</sequence>
<accession>A0ABQ4J9Q3</accession>
<dbReference type="InterPro" id="IPR019660">
    <property type="entry name" value="Put_sensory_transdc_reg_YbjN"/>
</dbReference>
<dbReference type="EMBL" id="BOPC01000025">
    <property type="protein sequence ID" value="GIJ26899.1"/>
    <property type="molecule type" value="Genomic_DNA"/>
</dbReference>
<name>A0ABQ4J9Q3_9ACTN</name>
<protein>
    <recommendedName>
        <fullName evidence="4">Sensory transduction regulator</fullName>
    </recommendedName>
</protein>
<feature type="region of interest" description="Disordered" evidence="1">
    <location>
        <begin position="385"/>
        <end position="413"/>
    </location>
</feature>
<organism evidence="2 3">
    <name type="scientific">Micromonospora qiuiae</name>
    <dbReference type="NCBI Taxonomy" id="502268"/>
    <lineage>
        <taxon>Bacteria</taxon>
        <taxon>Bacillati</taxon>
        <taxon>Actinomycetota</taxon>
        <taxon>Actinomycetes</taxon>
        <taxon>Micromonosporales</taxon>
        <taxon>Micromonosporaceae</taxon>
        <taxon>Micromonospora</taxon>
    </lineage>
</organism>